<dbReference type="PANTHER" id="PTHR35011">
    <property type="entry name" value="2,3-DIKETO-L-GULONATE TRAP TRANSPORTER SMALL PERMEASE PROTEIN YIAM"/>
    <property type="match status" value="1"/>
</dbReference>
<reference evidence="11 12" key="1">
    <citation type="journal article" date="2019" name="Int. J. Syst. Evol. Microbiol.">
        <title>The Global Catalogue of Microorganisms (GCM) 10K type strain sequencing project: providing services to taxonomists for standard genome sequencing and annotation.</title>
        <authorList>
            <consortium name="The Broad Institute Genomics Platform"/>
            <consortium name="The Broad Institute Genome Sequencing Center for Infectious Disease"/>
            <person name="Wu L."/>
            <person name="Ma J."/>
        </authorList>
    </citation>
    <scope>NUCLEOTIDE SEQUENCE [LARGE SCALE GENOMIC DNA]</scope>
    <source>
        <strain evidence="11 12">JCM 15134</strain>
    </source>
</reference>
<evidence type="ECO:0000256" key="5">
    <source>
        <dbReference type="ARBA" id="ARBA00022692"/>
    </source>
</evidence>
<dbReference type="RefSeq" id="WP_343805306.1">
    <property type="nucleotide sequence ID" value="NZ_BAAAET010000002.1"/>
</dbReference>
<keyword evidence="3" id="KW-1003">Cell membrane</keyword>
<feature type="transmembrane region" description="Helical" evidence="9">
    <location>
        <begin position="136"/>
        <end position="158"/>
    </location>
</feature>
<evidence type="ECO:0000256" key="9">
    <source>
        <dbReference type="RuleBase" id="RU369079"/>
    </source>
</evidence>
<dbReference type="InterPro" id="IPR007387">
    <property type="entry name" value="TRAP_DctQ"/>
</dbReference>
<feature type="domain" description="Tripartite ATP-independent periplasmic transporters DctQ component" evidence="10">
    <location>
        <begin position="28"/>
        <end position="162"/>
    </location>
</feature>
<proteinExistence type="inferred from homology"/>
<dbReference type="Proteomes" id="UP001499915">
    <property type="component" value="Unassembled WGS sequence"/>
</dbReference>
<comment type="function">
    <text evidence="9">Part of the tripartite ATP-independent periplasmic (TRAP) transport system.</text>
</comment>
<evidence type="ECO:0000313" key="12">
    <source>
        <dbReference type="Proteomes" id="UP001499915"/>
    </source>
</evidence>
<evidence type="ECO:0000313" key="11">
    <source>
        <dbReference type="EMBL" id="GAA0692313.1"/>
    </source>
</evidence>
<comment type="subcellular location">
    <subcellularLocation>
        <location evidence="1 9">Cell inner membrane</location>
        <topology evidence="1 9">Multi-pass membrane protein</topology>
    </subcellularLocation>
</comment>
<evidence type="ECO:0000256" key="6">
    <source>
        <dbReference type="ARBA" id="ARBA00022989"/>
    </source>
</evidence>
<accession>A0ABN1I6F1</accession>
<evidence type="ECO:0000259" key="10">
    <source>
        <dbReference type="Pfam" id="PF04290"/>
    </source>
</evidence>
<dbReference type="EMBL" id="BAAAET010000002">
    <property type="protein sequence ID" value="GAA0692313.1"/>
    <property type="molecule type" value="Genomic_DNA"/>
</dbReference>
<feature type="transmembrane region" description="Helical" evidence="9">
    <location>
        <begin position="54"/>
        <end position="71"/>
    </location>
</feature>
<comment type="subunit">
    <text evidence="9">The complex comprises the extracytoplasmic solute receptor protein and the two transmembrane proteins.</text>
</comment>
<keyword evidence="7 9" id="KW-0472">Membrane</keyword>
<evidence type="ECO:0000256" key="7">
    <source>
        <dbReference type="ARBA" id="ARBA00023136"/>
    </source>
</evidence>
<protein>
    <recommendedName>
        <fullName evidence="9">TRAP transporter small permease protein</fullName>
    </recommendedName>
</protein>
<evidence type="ECO:0000256" key="2">
    <source>
        <dbReference type="ARBA" id="ARBA00022448"/>
    </source>
</evidence>
<dbReference type="Pfam" id="PF04290">
    <property type="entry name" value="DctQ"/>
    <property type="match status" value="1"/>
</dbReference>
<evidence type="ECO:0000256" key="8">
    <source>
        <dbReference type="ARBA" id="ARBA00038436"/>
    </source>
</evidence>
<keyword evidence="4 9" id="KW-0997">Cell inner membrane</keyword>
<dbReference type="InterPro" id="IPR055348">
    <property type="entry name" value="DctQ"/>
</dbReference>
<gene>
    <name evidence="11" type="ORF">GCM10009104_19260</name>
</gene>
<keyword evidence="6 9" id="KW-1133">Transmembrane helix</keyword>
<sequence length="170" mass="18999">MAVRALAGRIERLSVLIGKSGALILPLLVLTILVNVILRYVFNIGLIELEELQWHLNATVVMCCLAFALQADEHVRVDLLYNRLRPRGKDWVNLLGLVLLFLPFTGLVSWHAWKLAAYSWELKEGSPMPSGLPARYIIKGIMAAGMTLLTLQGFALLLNCLCRLGNRRAH</sequence>
<organism evidence="11 12">
    <name type="scientific">Marinobacterium maritimum</name>
    <dbReference type="NCBI Taxonomy" id="500162"/>
    <lineage>
        <taxon>Bacteria</taxon>
        <taxon>Pseudomonadati</taxon>
        <taxon>Pseudomonadota</taxon>
        <taxon>Gammaproteobacteria</taxon>
        <taxon>Oceanospirillales</taxon>
        <taxon>Oceanospirillaceae</taxon>
        <taxon>Marinobacterium</taxon>
    </lineage>
</organism>
<feature type="transmembrane region" description="Helical" evidence="9">
    <location>
        <begin position="21"/>
        <end position="42"/>
    </location>
</feature>
<feature type="transmembrane region" description="Helical" evidence="9">
    <location>
        <begin position="91"/>
        <end position="113"/>
    </location>
</feature>
<dbReference type="PANTHER" id="PTHR35011:SF4">
    <property type="entry name" value="SLL1102 PROTEIN"/>
    <property type="match status" value="1"/>
</dbReference>
<keyword evidence="2 9" id="KW-0813">Transport</keyword>
<evidence type="ECO:0000256" key="4">
    <source>
        <dbReference type="ARBA" id="ARBA00022519"/>
    </source>
</evidence>
<evidence type="ECO:0000256" key="3">
    <source>
        <dbReference type="ARBA" id="ARBA00022475"/>
    </source>
</evidence>
<comment type="similarity">
    <text evidence="8 9">Belongs to the TRAP transporter small permease family.</text>
</comment>
<keyword evidence="5 9" id="KW-0812">Transmembrane</keyword>
<name>A0ABN1I6F1_9GAMM</name>
<evidence type="ECO:0000256" key="1">
    <source>
        <dbReference type="ARBA" id="ARBA00004429"/>
    </source>
</evidence>
<comment type="caution">
    <text evidence="11">The sequence shown here is derived from an EMBL/GenBank/DDBJ whole genome shotgun (WGS) entry which is preliminary data.</text>
</comment>
<keyword evidence="12" id="KW-1185">Reference proteome</keyword>